<organism evidence="3 4">
    <name type="scientific">Paenibacillus solisilvae</name>
    <dbReference type="NCBI Taxonomy" id="2486751"/>
    <lineage>
        <taxon>Bacteria</taxon>
        <taxon>Bacillati</taxon>
        <taxon>Bacillota</taxon>
        <taxon>Bacilli</taxon>
        <taxon>Bacillales</taxon>
        <taxon>Paenibacillaceae</taxon>
        <taxon>Paenibacillus</taxon>
    </lineage>
</organism>
<reference evidence="4" key="1">
    <citation type="journal article" date="2019" name="Int. J. Syst. Evol. Microbiol.">
        <title>The Global Catalogue of Microorganisms (GCM) 10K type strain sequencing project: providing services to taxonomists for standard genome sequencing and annotation.</title>
        <authorList>
            <consortium name="The Broad Institute Genomics Platform"/>
            <consortium name="The Broad Institute Genome Sequencing Center for Infectious Disease"/>
            <person name="Wu L."/>
            <person name="Ma J."/>
        </authorList>
    </citation>
    <scope>NUCLEOTIDE SEQUENCE [LARGE SCALE GENOMIC DNA]</scope>
    <source>
        <strain evidence="4">CGMCC 1.3240</strain>
    </source>
</reference>
<feature type="signal peptide" evidence="2">
    <location>
        <begin position="1"/>
        <end position="21"/>
    </location>
</feature>
<dbReference type="Proteomes" id="UP001596047">
    <property type="component" value="Unassembled WGS sequence"/>
</dbReference>
<protein>
    <submittedName>
        <fullName evidence="3">Extracellular solute-binding protein</fullName>
    </submittedName>
</protein>
<feature type="compositionally biased region" description="Low complexity" evidence="1">
    <location>
        <begin position="33"/>
        <end position="48"/>
    </location>
</feature>
<dbReference type="PANTHER" id="PTHR43649:SF12">
    <property type="entry name" value="DIACETYLCHITOBIOSE BINDING PROTEIN DASA"/>
    <property type="match status" value="1"/>
</dbReference>
<dbReference type="PANTHER" id="PTHR43649">
    <property type="entry name" value="ARABINOSE-BINDING PROTEIN-RELATED"/>
    <property type="match status" value="1"/>
</dbReference>
<evidence type="ECO:0000256" key="2">
    <source>
        <dbReference type="SAM" id="SignalP"/>
    </source>
</evidence>
<dbReference type="InterPro" id="IPR050490">
    <property type="entry name" value="Bact_solute-bd_prot1"/>
</dbReference>
<evidence type="ECO:0000313" key="4">
    <source>
        <dbReference type="Proteomes" id="UP001596047"/>
    </source>
</evidence>
<dbReference type="RefSeq" id="WP_379188217.1">
    <property type="nucleotide sequence ID" value="NZ_JBHSOW010000040.1"/>
</dbReference>
<evidence type="ECO:0000313" key="3">
    <source>
        <dbReference type="EMBL" id="MFC5649686.1"/>
    </source>
</evidence>
<dbReference type="SUPFAM" id="SSF53850">
    <property type="entry name" value="Periplasmic binding protein-like II"/>
    <property type="match status" value="1"/>
</dbReference>
<sequence>MKANFKMVFSVFAMTSVLLTACSGNPSAPNTDSSTNSSNKAPNASSSADTGKQGHTPEEVTGLVKYDPPIELSTVRSTDVNIKYAPGESMDKNAVYDAYEKELGIKLKNDWVVNNDQYDAKIDLSVASGEIPDFFKVSQLQLKKLVDADLVMDLTDLFNNDLSDDAKKFFTETKQVDSAKFDGKLMAIPFTDSPTNSSTYIWLRKDWLDKLKLPEPKTMQDVLKIAEAFSKQNPGGADKTYGLAAQKTLYAADFGLTGFFNGYHAYPGTWIKDQSGNLTYGSVQPEMKTALKQLQEMYKAGLIDPEFGVKDSGKENELVTANSLGMAYGAFWLGSFPLKMAAIKDKKTVQDWAVYPIASIDDKPAMTQVTLGVNAYYVISKKAKNPEAIFEILNHYAQPKRDPVYDKGVPNSDYYWKLNPLILYRPDLNVISGSVLPEALKTKDTSKLTTPDALQLYEDSINYLKGDGDNWNNWMKAKDGGTLEIMYDYSQQNRYLQNEFYTVPTATMATKQSTLDAKELEILTKIITNQAPIDDFDKFVTDWNNLGGDLITKEVNDWYSSIKK</sequence>
<dbReference type="CDD" id="cd13580">
    <property type="entry name" value="PBP2_AlgQ_like_1"/>
    <property type="match status" value="1"/>
</dbReference>
<comment type="caution">
    <text evidence="3">The sequence shown here is derived from an EMBL/GenBank/DDBJ whole genome shotgun (WGS) entry which is preliminary data.</text>
</comment>
<evidence type="ECO:0000256" key="1">
    <source>
        <dbReference type="SAM" id="MobiDB-lite"/>
    </source>
</evidence>
<feature type="chain" id="PRO_5045731920" evidence="2">
    <location>
        <begin position="22"/>
        <end position="564"/>
    </location>
</feature>
<feature type="region of interest" description="Disordered" evidence="1">
    <location>
        <begin position="25"/>
        <end position="63"/>
    </location>
</feature>
<dbReference type="PROSITE" id="PS51257">
    <property type="entry name" value="PROKAR_LIPOPROTEIN"/>
    <property type="match status" value="1"/>
</dbReference>
<keyword evidence="2" id="KW-0732">Signal</keyword>
<dbReference type="Gene3D" id="3.40.190.10">
    <property type="entry name" value="Periplasmic binding protein-like II"/>
    <property type="match status" value="2"/>
</dbReference>
<dbReference type="EMBL" id="JBHSOW010000040">
    <property type="protein sequence ID" value="MFC5649686.1"/>
    <property type="molecule type" value="Genomic_DNA"/>
</dbReference>
<accession>A0ABW0VV50</accession>
<gene>
    <name evidence="3" type="ORF">ACFPYJ_11240</name>
</gene>
<proteinExistence type="predicted"/>
<keyword evidence="4" id="KW-1185">Reference proteome</keyword>
<name>A0ABW0VV50_9BACL</name>